<organism evidence="1 2">
    <name type="scientific">Diphasiastrum complanatum</name>
    <name type="common">Issler's clubmoss</name>
    <name type="synonym">Lycopodium complanatum</name>
    <dbReference type="NCBI Taxonomy" id="34168"/>
    <lineage>
        <taxon>Eukaryota</taxon>
        <taxon>Viridiplantae</taxon>
        <taxon>Streptophyta</taxon>
        <taxon>Embryophyta</taxon>
        <taxon>Tracheophyta</taxon>
        <taxon>Lycopodiopsida</taxon>
        <taxon>Lycopodiales</taxon>
        <taxon>Lycopodiaceae</taxon>
        <taxon>Lycopodioideae</taxon>
        <taxon>Diphasiastrum</taxon>
    </lineage>
</organism>
<dbReference type="EMBL" id="CM055112">
    <property type="protein sequence ID" value="KAJ7517578.1"/>
    <property type="molecule type" value="Genomic_DNA"/>
</dbReference>
<evidence type="ECO:0000313" key="2">
    <source>
        <dbReference type="Proteomes" id="UP001162992"/>
    </source>
</evidence>
<accession>A0ACC2AJ27</accession>
<evidence type="ECO:0000313" key="1">
    <source>
        <dbReference type="EMBL" id="KAJ7517578.1"/>
    </source>
</evidence>
<protein>
    <submittedName>
        <fullName evidence="1">Uncharacterized protein</fullName>
    </submittedName>
</protein>
<gene>
    <name evidence="1" type="ORF">O6H91_21G030000</name>
</gene>
<dbReference type="Proteomes" id="UP001162992">
    <property type="component" value="Chromosome 21"/>
</dbReference>
<sequence length="238" mass="25928">MATSFAGNKLVNMGTKIVAVGRNYAAHAQELGNAIPKEPVLFLKPTSSYVREGGAIEIPEGVESLHHEVELGVVIGKRGRDISEKNAMNHVKGYALALDMTARNLQSAAKAEGLPWTVSKGYDTFTPISDFVHKRKMQSSDNLELWLQVDGELKQKGNTQDMIFKVPFLIRHISSIMTLFEGDVILTGTPPGVGPVKAGQTVTAGITGFLEMSFPVIMRPAAPKDIIDPPKTDEEEDW</sequence>
<name>A0ACC2AJ27_DIPCM</name>
<reference evidence="2" key="1">
    <citation type="journal article" date="2024" name="Proc. Natl. Acad. Sci. U.S.A.">
        <title>Extraordinary preservation of gene collinearity over three hundred million years revealed in homosporous lycophytes.</title>
        <authorList>
            <person name="Li C."/>
            <person name="Wickell D."/>
            <person name="Kuo L.Y."/>
            <person name="Chen X."/>
            <person name="Nie B."/>
            <person name="Liao X."/>
            <person name="Peng D."/>
            <person name="Ji J."/>
            <person name="Jenkins J."/>
            <person name="Williams M."/>
            <person name="Shu S."/>
            <person name="Plott C."/>
            <person name="Barry K."/>
            <person name="Rajasekar S."/>
            <person name="Grimwood J."/>
            <person name="Han X."/>
            <person name="Sun S."/>
            <person name="Hou Z."/>
            <person name="He W."/>
            <person name="Dai G."/>
            <person name="Sun C."/>
            <person name="Schmutz J."/>
            <person name="Leebens-Mack J.H."/>
            <person name="Li F.W."/>
            <person name="Wang L."/>
        </authorList>
    </citation>
    <scope>NUCLEOTIDE SEQUENCE [LARGE SCALE GENOMIC DNA]</scope>
    <source>
        <strain evidence="2">cv. PW_Plant_1</strain>
    </source>
</reference>
<keyword evidence="2" id="KW-1185">Reference proteome</keyword>
<proteinExistence type="predicted"/>
<comment type="caution">
    <text evidence="1">The sequence shown here is derived from an EMBL/GenBank/DDBJ whole genome shotgun (WGS) entry which is preliminary data.</text>
</comment>